<evidence type="ECO:0000313" key="4">
    <source>
        <dbReference type="EMBL" id="QNP89313.1"/>
    </source>
</evidence>
<dbReference type="Proteomes" id="UP000642876">
    <property type="component" value="Unassembled WGS sequence"/>
</dbReference>
<protein>
    <submittedName>
        <fullName evidence="4">Glucose-6-phosphate dehydrogenase assembly protein OpcA</fullName>
    </submittedName>
</protein>
<proteinExistence type="predicted"/>
<evidence type="ECO:0000259" key="1">
    <source>
        <dbReference type="Pfam" id="PF10128"/>
    </source>
</evidence>
<dbReference type="InterPro" id="IPR046801">
    <property type="entry name" value="OpcA_G6PD_N"/>
</dbReference>
<evidence type="ECO:0000313" key="6">
    <source>
        <dbReference type="Proteomes" id="UP000642876"/>
    </source>
</evidence>
<dbReference type="EMBL" id="JACMYE010000004">
    <property type="protein sequence ID" value="MBC3178805.1"/>
    <property type="molecule type" value="Genomic_DNA"/>
</dbReference>
<gene>
    <name evidence="3" type="ORF">H7348_05695</name>
    <name evidence="4" type="ORF">IAU68_06200</name>
</gene>
<organism evidence="4 5">
    <name type="scientific">Corynebacterium lujinxingii</name>
    <dbReference type="NCBI Taxonomy" id="2763010"/>
    <lineage>
        <taxon>Bacteria</taxon>
        <taxon>Bacillati</taxon>
        <taxon>Actinomycetota</taxon>
        <taxon>Actinomycetes</taxon>
        <taxon>Mycobacteriales</taxon>
        <taxon>Corynebacteriaceae</taxon>
        <taxon>Corynebacterium</taxon>
    </lineage>
</organism>
<accession>A0A7H0JW97</accession>
<dbReference type="KEGG" id="cluj:IAU68_06200"/>
<sequence length="306" mass="32011">MIIDLPNTDTKAIEKSLAGVRESHSLASGRVLTLLVAVEEGSVRIDDTLATLRAASAEHPARVLVLVTGDPDGETRLDAKLMVTSDAGASEVVLMRLHGELTRHLGAIVTPLLLPDTPVVACWPETAPDAPASKQLGTIAQRRITNLLGGGPAASLADLAEGYEPGDSDVLWSRITPWRGILASALDRFPGHTITGAEMAGAAGNPSVELAAGWLASSLNIEVTRCDAEVSGFPIKHTVIHTDGGDIEVVAQGNFTVRISVPGLADSLVAMGERTDAECLAEELRHLGPDNTYGAALQGLKKVRHA</sequence>
<dbReference type="RefSeq" id="WP_171194020.1">
    <property type="nucleotide sequence ID" value="NZ_CP061032.1"/>
</dbReference>
<dbReference type="InterPro" id="IPR004555">
    <property type="entry name" value="G6PDH_assembly_OpcA"/>
</dbReference>
<evidence type="ECO:0000259" key="2">
    <source>
        <dbReference type="Pfam" id="PF20171"/>
    </source>
</evidence>
<dbReference type="PANTHER" id="PTHR38658">
    <property type="entry name" value="OXPP CYCLE PROTEIN OPCA-RELATED"/>
    <property type="match status" value="1"/>
</dbReference>
<dbReference type="Pfam" id="PF10128">
    <property type="entry name" value="OpcA_G6PD_assem"/>
    <property type="match status" value="1"/>
</dbReference>
<dbReference type="Proteomes" id="UP000516235">
    <property type="component" value="Chromosome"/>
</dbReference>
<evidence type="ECO:0000313" key="5">
    <source>
        <dbReference type="Proteomes" id="UP000516235"/>
    </source>
</evidence>
<dbReference type="Pfam" id="PF20171">
    <property type="entry name" value="OpcA_G6PD_C"/>
    <property type="match status" value="1"/>
</dbReference>
<feature type="domain" description="Glucose-6-phosphate dehydrogenase assembly protein OpcA N-terminal" evidence="1">
    <location>
        <begin position="54"/>
        <end position="160"/>
    </location>
</feature>
<evidence type="ECO:0000313" key="3">
    <source>
        <dbReference type="EMBL" id="MBC3178805.1"/>
    </source>
</evidence>
<dbReference type="InterPro" id="IPR046802">
    <property type="entry name" value="OpcA_G6PD_C"/>
</dbReference>
<feature type="domain" description="Glucose-6-phosphate dehydrogenase assembly protein OpcA C-terminal" evidence="2">
    <location>
        <begin position="165"/>
        <end position="297"/>
    </location>
</feature>
<dbReference type="AlphaFoldDB" id="A0A7H0JW97"/>
<dbReference type="PANTHER" id="PTHR38658:SF1">
    <property type="entry name" value="OXPP CYCLE PROTEIN OPCA-RELATED"/>
    <property type="match status" value="1"/>
</dbReference>
<reference evidence="5 6" key="1">
    <citation type="submission" date="2020-08" db="EMBL/GenBank/DDBJ databases">
        <title>novel species in genus Corynebacterium.</title>
        <authorList>
            <person name="Zhang G."/>
        </authorList>
    </citation>
    <scope>NUCLEOTIDE SEQUENCE [LARGE SCALE GENOMIC DNA]</scope>
    <source>
        <strain evidence="5 6">zg-917</strain>
        <strain evidence="4">Zg-917</strain>
    </source>
</reference>
<name>A0A7H0JW97_9CORY</name>
<dbReference type="EMBL" id="CP061032">
    <property type="protein sequence ID" value="QNP89313.1"/>
    <property type="molecule type" value="Genomic_DNA"/>
</dbReference>
<keyword evidence="6" id="KW-1185">Reference proteome</keyword>